<organism evidence="2 3">
    <name type="scientific">Brassica carinata</name>
    <name type="common">Ethiopian mustard</name>
    <name type="synonym">Abyssinian cabbage</name>
    <dbReference type="NCBI Taxonomy" id="52824"/>
    <lineage>
        <taxon>Eukaryota</taxon>
        <taxon>Viridiplantae</taxon>
        <taxon>Streptophyta</taxon>
        <taxon>Embryophyta</taxon>
        <taxon>Tracheophyta</taxon>
        <taxon>Spermatophyta</taxon>
        <taxon>Magnoliopsida</taxon>
        <taxon>eudicotyledons</taxon>
        <taxon>Gunneridae</taxon>
        <taxon>Pentapetalae</taxon>
        <taxon>rosids</taxon>
        <taxon>malvids</taxon>
        <taxon>Brassicales</taxon>
        <taxon>Brassicaceae</taxon>
        <taxon>Brassiceae</taxon>
        <taxon>Brassica</taxon>
    </lineage>
</organism>
<keyword evidence="3" id="KW-1185">Reference proteome</keyword>
<reference evidence="2 3" key="1">
    <citation type="submission" date="2020-02" db="EMBL/GenBank/DDBJ databases">
        <authorList>
            <person name="Ma Q."/>
            <person name="Huang Y."/>
            <person name="Song X."/>
            <person name="Pei D."/>
        </authorList>
    </citation>
    <scope>NUCLEOTIDE SEQUENCE [LARGE SCALE GENOMIC DNA]</scope>
    <source>
        <strain evidence="2">Sxm20200214</strain>
        <tissue evidence="2">Leaf</tissue>
    </source>
</reference>
<evidence type="ECO:0000313" key="2">
    <source>
        <dbReference type="EMBL" id="KAG2323148.1"/>
    </source>
</evidence>
<evidence type="ECO:0000256" key="1">
    <source>
        <dbReference type="SAM" id="MobiDB-lite"/>
    </source>
</evidence>
<dbReference type="EMBL" id="JAAMPC010000003">
    <property type="protein sequence ID" value="KAG2323148.1"/>
    <property type="molecule type" value="Genomic_DNA"/>
</dbReference>
<feature type="compositionally biased region" description="Basic and acidic residues" evidence="1">
    <location>
        <begin position="35"/>
        <end position="62"/>
    </location>
</feature>
<protein>
    <submittedName>
        <fullName evidence="2">Uncharacterized protein</fullName>
    </submittedName>
</protein>
<feature type="region of interest" description="Disordered" evidence="1">
    <location>
        <begin position="156"/>
        <end position="185"/>
    </location>
</feature>
<accession>A0A8X7W3G1</accession>
<gene>
    <name evidence="2" type="ORF">Bca52824_016361</name>
</gene>
<proteinExistence type="predicted"/>
<dbReference type="AlphaFoldDB" id="A0A8X7W3G1"/>
<feature type="region of interest" description="Disordered" evidence="1">
    <location>
        <begin position="1"/>
        <end position="21"/>
    </location>
</feature>
<name>A0A8X7W3G1_BRACI</name>
<sequence length="185" mass="20952">MGVRSKEGRGQQGKGKGKMYEEDDAKWIRVEAREYRRENSDRSRFRGDEVDSRYRRPRHELPRNSTQDGPYWSSGFRGEVSLLKEGQVILAPVKELGTIQVSVGNEIIENGLDVVNEDMLAQENLITDDMETDEKNVTREEVTVTNDAEDEFQDLTDEESAEIQVPLQGDTYAGFEKGEEGGECG</sequence>
<feature type="region of interest" description="Disordered" evidence="1">
    <location>
        <begin position="35"/>
        <end position="73"/>
    </location>
</feature>
<comment type="caution">
    <text evidence="2">The sequence shown here is derived from an EMBL/GenBank/DDBJ whole genome shotgun (WGS) entry which is preliminary data.</text>
</comment>
<dbReference type="Proteomes" id="UP000886595">
    <property type="component" value="Unassembled WGS sequence"/>
</dbReference>
<evidence type="ECO:0000313" key="3">
    <source>
        <dbReference type="Proteomes" id="UP000886595"/>
    </source>
</evidence>
<feature type="compositionally biased region" description="Basic and acidic residues" evidence="1">
    <location>
        <begin position="176"/>
        <end position="185"/>
    </location>
</feature>